<dbReference type="EMBL" id="FLUN01000001">
    <property type="protein sequence ID" value="SBW07559.1"/>
    <property type="molecule type" value="Genomic_DNA"/>
</dbReference>
<dbReference type="InterPro" id="IPR007371">
    <property type="entry name" value="TPK_catalytic"/>
</dbReference>
<evidence type="ECO:0000256" key="2">
    <source>
        <dbReference type="ARBA" id="ARBA00022741"/>
    </source>
</evidence>
<dbReference type="GO" id="GO:0006772">
    <property type="term" value="P:thiamine metabolic process"/>
    <property type="evidence" value="ECO:0007669"/>
    <property type="project" value="UniProtKB-UniRule"/>
</dbReference>
<name>A0A212K747_9FIRM</name>
<keyword evidence="3 7" id="KW-0418">Kinase</keyword>
<evidence type="ECO:0000256" key="1">
    <source>
        <dbReference type="ARBA" id="ARBA00022679"/>
    </source>
</evidence>
<dbReference type="InterPro" id="IPR006282">
    <property type="entry name" value="Thi_PPkinase"/>
</dbReference>
<dbReference type="GO" id="GO:0004788">
    <property type="term" value="F:thiamine diphosphokinase activity"/>
    <property type="evidence" value="ECO:0007669"/>
    <property type="project" value="UniProtKB-UniRule"/>
</dbReference>
<dbReference type="Gene3D" id="3.40.50.10240">
    <property type="entry name" value="Thiamin pyrophosphokinase, catalytic domain"/>
    <property type="match status" value="1"/>
</dbReference>
<evidence type="ECO:0000256" key="4">
    <source>
        <dbReference type="ARBA" id="ARBA00022840"/>
    </source>
</evidence>
<dbReference type="PANTHER" id="PTHR41299:SF1">
    <property type="entry name" value="THIAMINE PYROPHOSPHOKINASE"/>
    <property type="match status" value="1"/>
</dbReference>
<keyword evidence="4" id="KW-0067">ATP-binding</keyword>
<dbReference type="GO" id="GO:0009229">
    <property type="term" value="P:thiamine diphosphate biosynthetic process"/>
    <property type="evidence" value="ECO:0007669"/>
    <property type="project" value="InterPro"/>
</dbReference>
<dbReference type="PANTHER" id="PTHR41299">
    <property type="entry name" value="THIAMINE PYROPHOSPHOKINASE"/>
    <property type="match status" value="1"/>
</dbReference>
<dbReference type="Pfam" id="PF04265">
    <property type="entry name" value="TPK_B1_binding"/>
    <property type="match status" value="1"/>
</dbReference>
<dbReference type="EC" id="2.7.6.2" evidence="5"/>
<evidence type="ECO:0000256" key="3">
    <source>
        <dbReference type="ARBA" id="ARBA00022777"/>
    </source>
</evidence>
<organism evidence="7">
    <name type="scientific">uncultured Eubacteriales bacterium</name>
    <dbReference type="NCBI Taxonomy" id="172733"/>
    <lineage>
        <taxon>Bacteria</taxon>
        <taxon>Bacillati</taxon>
        <taxon>Bacillota</taxon>
        <taxon>Clostridia</taxon>
        <taxon>Eubacteriales</taxon>
        <taxon>environmental samples</taxon>
    </lineage>
</organism>
<dbReference type="InterPro" id="IPR036371">
    <property type="entry name" value="TPK_B1-bd_sf"/>
</dbReference>
<reference evidence="7" key="1">
    <citation type="submission" date="2016-04" db="EMBL/GenBank/DDBJ databases">
        <authorList>
            <person name="Evans L.H."/>
            <person name="Alamgir A."/>
            <person name="Owens N."/>
            <person name="Weber N.D."/>
            <person name="Virtaneva K."/>
            <person name="Barbian K."/>
            <person name="Babar A."/>
            <person name="Rosenke K."/>
        </authorList>
    </citation>
    <scope>NUCLEOTIDE SEQUENCE</scope>
    <source>
        <strain evidence="7">86</strain>
    </source>
</reference>
<evidence type="ECO:0000313" key="7">
    <source>
        <dbReference type="EMBL" id="SBW07559.1"/>
    </source>
</evidence>
<dbReference type="NCBIfam" id="TIGR01378">
    <property type="entry name" value="thi_PPkinase"/>
    <property type="match status" value="1"/>
</dbReference>
<dbReference type="SMART" id="SM00983">
    <property type="entry name" value="TPK_B1_binding"/>
    <property type="match status" value="1"/>
</dbReference>
<dbReference type="SUPFAM" id="SSF63862">
    <property type="entry name" value="Thiamin pyrophosphokinase, substrate-binding domain"/>
    <property type="match status" value="1"/>
</dbReference>
<gene>
    <name evidence="7" type="ORF">KL86CLO1_12316</name>
</gene>
<dbReference type="InterPro" id="IPR036759">
    <property type="entry name" value="TPK_catalytic_sf"/>
</dbReference>
<keyword evidence="1 7" id="KW-0808">Transferase</keyword>
<proteinExistence type="predicted"/>
<dbReference type="SUPFAM" id="SSF63999">
    <property type="entry name" value="Thiamin pyrophosphokinase, catalytic domain"/>
    <property type="match status" value="1"/>
</dbReference>
<dbReference type="Pfam" id="PF04263">
    <property type="entry name" value="TPK_catalytic"/>
    <property type="match status" value="1"/>
</dbReference>
<sequence>MCYIVGAGERTEDIIAPSTGDLVIAADGGLAWLAYLGVAPDLLVGDFDSLGETPTGPAVVRLPTEKDDTDTMAAVRLAVERGYRRFRIYGGTGGRFDHTLANLQILTWLARRRCENALCGPGWMAGAVSGGELCIEAREHGMVSVFCQGDAAYGVTLEGLKYPLNGANLTCDFPLGVSNEFTGAPVRVAVEKGTLLVVWER</sequence>
<dbReference type="GO" id="GO:0016301">
    <property type="term" value="F:kinase activity"/>
    <property type="evidence" value="ECO:0007669"/>
    <property type="project" value="UniProtKB-KW"/>
</dbReference>
<dbReference type="GO" id="GO:0005524">
    <property type="term" value="F:ATP binding"/>
    <property type="evidence" value="ECO:0007669"/>
    <property type="project" value="UniProtKB-KW"/>
</dbReference>
<feature type="domain" description="Thiamin pyrophosphokinase thiamin-binding" evidence="6">
    <location>
        <begin position="131"/>
        <end position="196"/>
    </location>
</feature>
<dbReference type="InterPro" id="IPR053149">
    <property type="entry name" value="TPK"/>
</dbReference>
<keyword evidence="2" id="KW-0547">Nucleotide-binding</keyword>
<accession>A0A212K747</accession>
<dbReference type="GO" id="GO:0030975">
    <property type="term" value="F:thiamine binding"/>
    <property type="evidence" value="ECO:0007669"/>
    <property type="project" value="InterPro"/>
</dbReference>
<protein>
    <recommendedName>
        <fullName evidence="5">Thiamine diphosphokinase</fullName>
        <ecNumber evidence="5">2.7.6.2</ecNumber>
    </recommendedName>
</protein>
<evidence type="ECO:0000256" key="5">
    <source>
        <dbReference type="NCBIfam" id="TIGR01378"/>
    </source>
</evidence>
<dbReference type="CDD" id="cd07995">
    <property type="entry name" value="TPK"/>
    <property type="match status" value="1"/>
</dbReference>
<dbReference type="AlphaFoldDB" id="A0A212K747"/>
<evidence type="ECO:0000259" key="6">
    <source>
        <dbReference type="SMART" id="SM00983"/>
    </source>
</evidence>
<dbReference type="InterPro" id="IPR007373">
    <property type="entry name" value="Thiamin_PyroPKinase_B1-bd"/>
</dbReference>